<organism evidence="2 3">
    <name type="scientific">Fistulifera solaris</name>
    <name type="common">Oleaginous diatom</name>
    <dbReference type="NCBI Taxonomy" id="1519565"/>
    <lineage>
        <taxon>Eukaryota</taxon>
        <taxon>Sar</taxon>
        <taxon>Stramenopiles</taxon>
        <taxon>Ochrophyta</taxon>
        <taxon>Bacillariophyta</taxon>
        <taxon>Bacillariophyceae</taxon>
        <taxon>Bacillariophycidae</taxon>
        <taxon>Naviculales</taxon>
        <taxon>Naviculaceae</taxon>
        <taxon>Fistulifera</taxon>
    </lineage>
</organism>
<sequence>MMKNNPSARQPRTTPVEDTKCHNLPFCDYYSFLKERSIVFINDWDVKIREIEHFDRYSEFYSQLWYSKHDYTLFSAHDDLIVKIARAGNFYETTEHSIRGLEKQLSDDENNNIEEMVLEAVQKEQRRQREQGVYDPDALANIYRLASMSCKHEARIRGIQDALQVHQSPMLGFSVDGEHYSCDETPRRRKPRSQSMMHTSVAEKDPSHRSVRHSVHSHPISRSDRKSRYASLHERIIYTDVPKTRQPTQAPRRKARSLSLLGNVTANSYANEASSERPLSPQKIAPKSASMNSVKTKQGELLTSKCAFQRDAVTEESEHSSTIRNKISRKSLNKRDGKKDVSIKSISGSPRKRRSSLELNAKVKQEQ</sequence>
<feature type="compositionally biased region" description="Basic and acidic residues" evidence="1">
    <location>
        <begin position="312"/>
        <end position="321"/>
    </location>
</feature>
<protein>
    <submittedName>
        <fullName evidence="2">Uncharacterized protein</fullName>
    </submittedName>
</protein>
<feature type="compositionally biased region" description="Basic and acidic residues" evidence="1">
    <location>
        <begin position="333"/>
        <end position="342"/>
    </location>
</feature>
<evidence type="ECO:0000313" key="2">
    <source>
        <dbReference type="EMBL" id="GAX14098.1"/>
    </source>
</evidence>
<dbReference type="EMBL" id="BDSP01000075">
    <property type="protein sequence ID" value="GAX14098.1"/>
    <property type="molecule type" value="Genomic_DNA"/>
</dbReference>
<name>A0A1Z5JJX9_FISSO</name>
<evidence type="ECO:0000256" key="1">
    <source>
        <dbReference type="SAM" id="MobiDB-lite"/>
    </source>
</evidence>
<feature type="region of interest" description="Disordered" evidence="1">
    <location>
        <begin position="176"/>
        <end position="228"/>
    </location>
</feature>
<evidence type="ECO:0000313" key="3">
    <source>
        <dbReference type="Proteomes" id="UP000198406"/>
    </source>
</evidence>
<dbReference type="InParanoid" id="A0A1Z5JJX9"/>
<keyword evidence="3" id="KW-1185">Reference proteome</keyword>
<feature type="region of interest" description="Disordered" evidence="1">
    <location>
        <begin position="269"/>
        <end position="297"/>
    </location>
</feature>
<proteinExistence type="predicted"/>
<reference evidence="2 3" key="1">
    <citation type="journal article" date="2015" name="Plant Cell">
        <title>Oil accumulation by the oleaginous diatom Fistulifera solaris as revealed by the genome and transcriptome.</title>
        <authorList>
            <person name="Tanaka T."/>
            <person name="Maeda Y."/>
            <person name="Veluchamy A."/>
            <person name="Tanaka M."/>
            <person name="Abida H."/>
            <person name="Marechal E."/>
            <person name="Bowler C."/>
            <person name="Muto M."/>
            <person name="Sunaga Y."/>
            <person name="Tanaka M."/>
            <person name="Yoshino T."/>
            <person name="Taniguchi T."/>
            <person name="Fukuda Y."/>
            <person name="Nemoto M."/>
            <person name="Matsumoto M."/>
            <person name="Wong P.S."/>
            <person name="Aburatani S."/>
            <person name="Fujibuchi W."/>
        </authorList>
    </citation>
    <scope>NUCLEOTIDE SEQUENCE [LARGE SCALE GENOMIC DNA]</scope>
    <source>
        <strain evidence="2 3">JPCC DA0580</strain>
    </source>
</reference>
<comment type="caution">
    <text evidence="2">The sequence shown here is derived from an EMBL/GenBank/DDBJ whole genome shotgun (WGS) entry which is preliminary data.</text>
</comment>
<gene>
    <name evidence="2" type="ORF">FisN_8Hh065</name>
</gene>
<dbReference type="Proteomes" id="UP000198406">
    <property type="component" value="Unassembled WGS sequence"/>
</dbReference>
<feature type="region of interest" description="Disordered" evidence="1">
    <location>
        <begin position="312"/>
        <end position="367"/>
    </location>
</feature>
<accession>A0A1Z5JJX9</accession>
<dbReference type="AlphaFoldDB" id="A0A1Z5JJX9"/>
<feature type="compositionally biased region" description="Basic and acidic residues" evidence="1">
    <location>
        <begin position="176"/>
        <end position="186"/>
    </location>
</feature>